<evidence type="ECO:0000313" key="17">
    <source>
        <dbReference type="EMBL" id="RED58549.1"/>
    </source>
</evidence>
<keyword evidence="18" id="KW-1185">Reference proteome</keyword>
<evidence type="ECO:0000256" key="5">
    <source>
        <dbReference type="ARBA" id="ARBA00022553"/>
    </source>
</evidence>
<proteinExistence type="predicted"/>
<evidence type="ECO:0000256" key="13">
    <source>
        <dbReference type="ARBA" id="ARBA00023136"/>
    </source>
</evidence>
<dbReference type="InterPro" id="IPR036890">
    <property type="entry name" value="HATPase_C_sf"/>
</dbReference>
<accession>A0A3D9IAI8</accession>
<dbReference type="Gene3D" id="6.10.340.10">
    <property type="match status" value="1"/>
</dbReference>
<organism evidence="17 18">
    <name type="scientific">Cohnella lupini</name>
    <dbReference type="NCBI Taxonomy" id="1294267"/>
    <lineage>
        <taxon>Bacteria</taxon>
        <taxon>Bacillati</taxon>
        <taxon>Bacillota</taxon>
        <taxon>Bacilli</taxon>
        <taxon>Bacillales</taxon>
        <taxon>Paenibacillaceae</taxon>
        <taxon>Cohnella</taxon>
    </lineage>
</organism>
<sequence>MQARESRSCYNGGNNFIIRAREGFGVRLGKIYRNYIHNNLFIKVIFVFAIIVNLTIITLSYLLFNLMSASIVSSELNNQKQAMDRVNRYMEQKYDWVQNAVQDIYRNGLLASNASYFLRHPYQDYVQYMLDQNFAGGNESAADILSYLSNRMESDPDIQNVLLYSSEMQQLYVFNSNGPRKLYSTNPIRSYIPEIMAAEGPVAATPNTWIRRLIGQWNPQLYSMRSQVNDKNTLKNIGQLLVYFDAGMVNRSLEQNRAPLKGAILVLTSDGQVLADTSNRYYGMTFPYMEQLGSLKEVVTLDEPSYISTLTQNKAGYIVVGISPKSIIAEAYAGLKRTIILISSACIAVAVIIPSLVIFNIARRTNRIVHFMRKVEGGDLKARLQDSREDELGQISHSFNDMLDELDRHIDREYKAEIRLKQTELAALQARVNPHFLYNTLEVIRMRAVSQGAADVGDMIYSLAALFRNSVSVRPVNTLGEELEMCRLYLELFRIRYKNKFTYTIECESEITNIPVFKMLLQPIVENYIVHGMESRRKDNRLAIDAAMKDGIVTVRIRDNGKGIEPDLLERLTQALDLPEPESEHGQAQGQGSGSGQSFGLRSVHDRIRLVHGPAFGISIESEPGSGTLVAVSWPIVTEGEKTEDV</sequence>
<dbReference type="Pfam" id="PF00672">
    <property type="entry name" value="HAMP"/>
    <property type="match status" value="1"/>
</dbReference>
<dbReference type="RefSeq" id="WP_115993533.1">
    <property type="nucleotide sequence ID" value="NZ_QRDY01000008.1"/>
</dbReference>
<dbReference type="Gene3D" id="3.30.565.10">
    <property type="entry name" value="Histidine kinase-like ATPase, C-terminal domain"/>
    <property type="match status" value="1"/>
</dbReference>
<reference evidence="17 18" key="1">
    <citation type="submission" date="2018-07" db="EMBL/GenBank/DDBJ databases">
        <title>Genomic Encyclopedia of Type Strains, Phase III (KMG-III): the genomes of soil and plant-associated and newly described type strains.</title>
        <authorList>
            <person name="Whitman W."/>
        </authorList>
    </citation>
    <scope>NUCLEOTIDE SEQUENCE [LARGE SCALE GENOMIC DNA]</scope>
    <source>
        <strain evidence="17 18">CECT 8236</strain>
    </source>
</reference>
<gene>
    <name evidence="17" type="ORF">DFP95_10875</name>
</gene>
<evidence type="ECO:0000256" key="9">
    <source>
        <dbReference type="ARBA" id="ARBA00022777"/>
    </source>
</evidence>
<dbReference type="InterPro" id="IPR003660">
    <property type="entry name" value="HAMP_dom"/>
</dbReference>
<keyword evidence="6" id="KW-0808">Transferase</keyword>
<dbReference type="EC" id="2.7.13.3" evidence="3"/>
<keyword evidence="7 14" id="KW-0812">Transmembrane</keyword>
<evidence type="ECO:0000256" key="4">
    <source>
        <dbReference type="ARBA" id="ARBA00022475"/>
    </source>
</evidence>
<dbReference type="PROSITE" id="PS50885">
    <property type="entry name" value="HAMP"/>
    <property type="match status" value="1"/>
</dbReference>
<evidence type="ECO:0000259" key="16">
    <source>
        <dbReference type="PROSITE" id="PS50885"/>
    </source>
</evidence>
<keyword evidence="10" id="KW-0067">ATP-binding</keyword>
<dbReference type="Pfam" id="PF06580">
    <property type="entry name" value="His_kinase"/>
    <property type="match status" value="1"/>
</dbReference>
<protein>
    <recommendedName>
        <fullName evidence="3">histidine kinase</fullName>
        <ecNumber evidence="3">2.7.13.3</ecNumber>
    </recommendedName>
</protein>
<comment type="catalytic activity">
    <reaction evidence="1">
        <text>ATP + protein L-histidine = ADP + protein N-phospho-L-histidine.</text>
        <dbReference type="EC" id="2.7.13.3"/>
    </reaction>
</comment>
<dbReference type="InterPro" id="IPR003594">
    <property type="entry name" value="HATPase_dom"/>
</dbReference>
<dbReference type="PANTHER" id="PTHR34220">
    <property type="entry name" value="SENSOR HISTIDINE KINASE YPDA"/>
    <property type="match status" value="1"/>
</dbReference>
<dbReference type="SMART" id="SM00387">
    <property type="entry name" value="HATPase_c"/>
    <property type="match status" value="1"/>
</dbReference>
<dbReference type="Proteomes" id="UP000256869">
    <property type="component" value="Unassembled WGS sequence"/>
</dbReference>
<feature type="transmembrane region" description="Helical" evidence="14">
    <location>
        <begin position="339"/>
        <end position="362"/>
    </location>
</feature>
<dbReference type="OrthoDB" id="9776552at2"/>
<dbReference type="PANTHER" id="PTHR34220:SF11">
    <property type="entry name" value="SENSOR PROTEIN KINASE HPTS"/>
    <property type="match status" value="1"/>
</dbReference>
<dbReference type="GO" id="GO:0005886">
    <property type="term" value="C:plasma membrane"/>
    <property type="evidence" value="ECO:0007669"/>
    <property type="project" value="UniProtKB-SubCell"/>
</dbReference>
<dbReference type="EMBL" id="QRDY01000008">
    <property type="protein sequence ID" value="RED58549.1"/>
    <property type="molecule type" value="Genomic_DNA"/>
</dbReference>
<comment type="subcellular location">
    <subcellularLocation>
        <location evidence="2">Cell membrane</location>
        <topology evidence="2">Multi-pass membrane protein</topology>
    </subcellularLocation>
</comment>
<evidence type="ECO:0000313" key="18">
    <source>
        <dbReference type="Proteomes" id="UP000256869"/>
    </source>
</evidence>
<evidence type="ECO:0000256" key="8">
    <source>
        <dbReference type="ARBA" id="ARBA00022741"/>
    </source>
</evidence>
<keyword evidence="8" id="KW-0547">Nucleotide-binding</keyword>
<dbReference type="PROSITE" id="PS50109">
    <property type="entry name" value="HIS_KIN"/>
    <property type="match status" value="1"/>
</dbReference>
<dbReference type="SUPFAM" id="SSF55874">
    <property type="entry name" value="ATPase domain of HSP90 chaperone/DNA topoisomerase II/histidine kinase"/>
    <property type="match status" value="1"/>
</dbReference>
<dbReference type="SUPFAM" id="SSF158472">
    <property type="entry name" value="HAMP domain-like"/>
    <property type="match status" value="1"/>
</dbReference>
<dbReference type="InterPro" id="IPR005467">
    <property type="entry name" value="His_kinase_dom"/>
</dbReference>
<feature type="domain" description="Histidine kinase" evidence="15">
    <location>
        <begin position="521"/>
        <end position="638"/>
    </location>
</feature>
<dbReference type="GO" id="GO:0000155">
    <property type="term" value="F:phosphorelay sensor kinase activity"/>
    <property type="evidence" value="ECO:0007669"/>
    <property type="project" value="InterPro"/>
</dbReference>
<evidence type="ECO:0000259" key="15">
    <source>
        <dbReference type="PROSITE" id="PS50109"/>
    </source>
</evidence>
<evidence type="ECO:0000256" key="10">
    <source>
        <dbReference type="ARBA" id="ARBA00022840"/>
    </source>
</evidence>
<keyword evidence="4" id="KW-1003">Cell membrane</keyword>
<evidence type="ECO:0000256" key="12">
    <source>
        <dbReference type="ARBA" id="ARBA00023012"/>
    </source>
</evidence>
<name>A0A3D9IAI8_9BACL</name>
<dbReference type="Pfam" id="PF02518">
    <property type="entry name" value="HATPase_c"/>
    <property type="match status" value="1"/>
</dbReference>
<comment type="caution">
    <text evidence="17">The sequence shown here is derived from an EMBL/GenBank/DDBJ whole genome shotgun (WGS) entry which is preliminary data.</text>
</comment>
<dbReference type="SMART" id="SM00304">
    <property type="entry name" value="HAMP"/>
    <property type="match status" value="1"/>
</dbReference>
<evidence type="ECO:0000256" key="11">
    <source>
        <dbReference type="ARBA" id="ARBA00022989"/>
    </source>
</evidence>
<evidence type="ECO:0000256" key="6">
    <source>
        <dbReference type="ARBA" id="ARBA00022679"/>
    </source>
</evidence>
<evidence type="ECO:0000256" key="1">
    <source>
        <dbReference type="ARBA" id="ARBA00000085"/>
    </source>
</evidence>
<dbReference type="PRINTS" id="PR00344">
    <property type="entry name" value="BCTRLSENSOR"/>
</dbReference>
<keyword evidence="13 14" id="KW-0472">Membrane</keyword>
<feature type="transmembrane region" description="Helical" evidence="14">
    <location>
        <begin position="40"/>
        <end position="64"/>
    </location>
</feature>
<dbReference type="InterPro" id="IPR050640">
    <property type="entry name" value="Bact_2-comp_sensor_kinase"/>
</dbReference>
<keyword evidence="11 14" id="KW-1133">Transmembrane helix</keyword>
<dbReference type="InterPro" id="IPR010559">
    <property type="entry name" value="Sig_transdc_His_kin_internal"/>
</dbReference>
<dbReference type="AlphaFoldDB" id="A0A3D9IAI8"/>
<evidence type="ECO:0000256" key="3">
    <source>
        <dbReference type="ARBA" id="ARBA00012438"/>
    </source>
</evidence>
<evidence type="ECO:0000256" key="14">
    <source>
        <dbReference type="SAM" id="Phobius"/>
    </source>
</evidence>
<keyword evidence="5" id="KW-0597">Phosphoprotein</keyword>
<evidence type="ECO:0000256" key="7">
    <source>
        <dbReference type="ARBA" id="ARBA00022692"/>
    </source>
</evidence>
<feature type="domain" description="HAMP" evidence="16">
    <location>
        <begin position="359"/>
        <end position="411"/>
    </location>
</feature>
<dbReference type="GO" id="GO:0005524">
    <property type="term" value="F:ATP binding"/>
    <property type="evidence" value="ECO:0007669"/>
    <property type="project" value="UniProtKB-KW"/>
</dbReference>
<dbReference type="CDD" id="cd06225">
    <property type="entry name" value="HAMP"/>
    <property type="match status" value="1"/>
</dbReference>
<keyword evidence="12" id="KW-0902">Two-component regulatory system</keyword>
<dbReference type="InterPro" id="IPR004358">
    <property type="entry name" value="Sig_transdc_His_kin-like_C"/>
</dbReference>
<evidence type="ECO:0000256" key="2">
    <source>
        <dbReference type="ARBA" id="ARBA00004651"/>
    </source>
</evidence>
<keyword evidence="9 17" id="KW-0418">Kinase</keyword>